<dbReference type="GO" id="GO:0036054">
    <property type="term" value="F:protein-malonyllysine demalonylase activity"/>
    <property type="evidence" value="ECO:0007669"/>
    <property type="project" value="InterPro"/>
</dbReference>
<evidence type="ECO:0000313" key="6">
    <source>
        <dbReference type="EMBL" id="OGF10522.1"/>
    </source>
</evidence>
<evidence type="ECO:0000313" key="7">
    <source>
        <dbReference type="Proteomes" id="UP000177230"/>
    </source>
</evidence>
<dbReference type="GO" id="GO:0005737">
    <property type="term" value="C:cytoplasm"/>
    <property type="evidence" value="ECO:0007669"/>
    <property type="project" value="UniProtKB-SubCell"/>
</dbReference>
<accession>A0A1F5R7U7</accession>
<evidence type="ECO:0000256" key="4">
    <source>
        <dbReference type="PROSITE-ProRule" id="PRU00236"/>
    </source>
</evidence>
<dbReference type="NCBIfam" id="NF001753">
    <property type="entry name" value="PRK00481.1-3"/>
    <property type="match status" value="1"/>
</dbReference>
<name>A0A1F5R7U7_9BACT</name>
<dbReference type="Gene3D" id="3.30.1600.10">
    <property type="entry name" value="SIR2/SIRT2 'Small Domain"/>
    <property type="match status" value="1"/>
</dbReference>
<feature type="binding site" evidence="3">
    <location>
        <position position="71"/>
    </location>
    <ligand>
        <name>substrate</name>
    </ligand>
</feature>
<dbReference type="InterPro" id="IPR050134">
    <property type="entry name" value="NAD-dep_sirtuin_deacylases"/>
</dbReference>
<dbReference type="PROSITE" id="PS50305">
    <property type="entry name" value="SIRTUIN"/>
    <property type="match status" value="1"/>
</dbReference>
<gene>
    <name evidence="3" type="primary">cobB</name>
    <name evidence="6" type="ORF">A2024_09250</name>
</gene>
<comment type="domain">
    <text evidence="3">2 residues (Tyr-68 and Arg-71) present in a large hydrophobic pocket are probably involved in substrate specificity. They are important for desuccinylation activity, but dispensable for deacetylation activity.</text>
</comment>
<evidence type="ECO:0000259" key="5">
    <source>
        <dbReference type="PROSITE" id="PS50305"/>
    </source>
</evidence>
<dbReference type="InterPro" id="IPR026591">
    <property type="entry name" value="Sirtuin_cat_small_dom_sf"/>
</dbReference>
<evidence type="ECO:0000256" key="2">
    <source>
        <dbReference type="ARBA" id="ARBA00023027"/>
    </source>
</evidence>
<dbReference type="GO" id="GO:0017136">
    <property type="term" value="F:histone deacetylase activity, NAD-dependent"/>
    <property type="evidence" value="ECO:0007669"/>
    <property type="project" value="TreeGrafter"/>
</dbReference>
<comment type="subcellular location">
    <subcellularLocation>
        <location evidence="3">Cytoplasm</location>
    </subcellularLocation>
</comment>
<keyword evidence="3 4" id="KW-0479">Metal-binding</keyword>
<feature type="binding site" evidence="3">
    <location>
        <begin position="102"/>
        <end position="105"/>
    </location>
    <ligand>
        <name>NAD(+)</name>
        <dbReference type="ChEBI" id="CHEBI:57540"/>
    </ligand>
</feature>
<dbReference type="Proteomes" id="UP000177230">
    <property type="component" value="Unassembled WGS sequence"/>
</dbReference>
<comment type="catalytic activity">
    <reaction evidence="3">
        <text>N(6)-acetyl-L-lysyl-[protein] + NAD(+) + H2O = 2''-O-acetyl-ADP-D-ribose + nicotinamide + L-lysyl-[protein]</text>
        <dbReference type="Rhea" id="RHEA:43636"/>
        <dbReference type="Rhea" id="RHEA-COMP:9752"/>
        <dbReference type="Rhea" id="RHEA-COMP:10731"/>
        <dbReference type="ChEBI" id="CHEBI:15377"/>
        <dbReference type="ChEBI" id="CHEBI:17154"/>
        <dbReference type="ChEBI" id="CHEBI:29969"/>
        <dbReference type="ChEBI" id="CHEBI:57540"/>
        <dbReference type="ChEBI" id="CHEBI:61930"/>
        <dbReference type="ChEBI" id="CHEBI:83767"/>
        <dbReference type="EC" id="2.3.1.286"/>
    </reaction>
</comment>
<comment type="caution">
    <text evidence="6">The sequence shown here is derived from an EMBL/GenBank/DDBJ whole genome shotgun (WGS) entry which is preliminary data.</text>
</comment>
<feature type="binding site" evidence="3 4">
    <location>
        <position position="150"/>
    </location>
    <ligand>
        <name>Zn(2+)</name>
        <dbReference type="ChEBI" id="CHEBI:29105"/>
    </ligand>
</feature>
<proteinExistence type="inferred from homology"/>
<dbReference type="InterPro" id="IPR026590">
    <property type="entry name" value="Ssirtuin_cat_dom"/>
</dbReference>
<dbReference type="PANTHER" id="PTHR11085:SF10">
    <property type="entry name" value="NAD-DEPENDENT PROTEIN DEACYLASE SIRTUIN-5, MITOCHONDRIAL-RELATED"/>
    <property type="match status" value="1"/>
</dbReference>
<comment type="cofactor">
    <cofactor evidence="3">
        <name>Zn(2+)</name>
        <dbReference type="ChEBI" id="CHEBI:29105"/>
    </cofactor>
    <text evidence="3">Binds 1 zinc ion per subunit.</text>
</comment>
<dbReference type="GO" id="GO:0070403">
    <property type="term" value="F:NAD+ binding"/>
    <property type="evidence" value="ECO:0007669"/>
    <property type="project" value="UniProtKB-UniRule"/>
</dbReference>
<dbReference type="InterPro" id="IPR003000">
    <property type="entry name" value="Sirtuin"/>
</dbReference>
<reference evidence="6 7" key="1">
    <citation type="journal article" date="2016" name="Nat. Commun.">
        <title>Thousands of microbial genomes shed light on interconnected biogeochemical processes in an aquifer system.</title>
        <authorList>
            <person name="Anantharaman K."/>
            <person name="Brown C.T."/>
            <person name="Hug L.A."/>
            <person name="Sharon I."/>
            <person name="Castelle C.J."/>
            <person name="Probst A.J."/>
            <person name="Thomas B.C."/>
            <person name="Singh A."/>
            <person name="Wilkins M.J."/>
            <person name="Karaoz U."/>
            <person name="Brodie E.L."/>
            <person name="Williams K.H."/>
            <person name="Hubbard S.S."/>
            <person name="Banfield J.F."/>
        </authorList>
    </citation>
    <scope>NUCLEOTIDE SEQUENCE [LARGE SCALE GENOMIC DNA]</scope>
</reference>
<dbReference type="GO" id="GO:0036055">
    <property type="term" value="F:protein-succinyllysine desuccinylase activity"/>
    <property type="evidence" value="ECO:0007669"/>
    <property type="project" value="UniProtKB-UniRule"/>
</dbReference>
<keyword evidence="1" id="KW-0808">Transferase</keyword>
<feature type="binding site" evidence="3">
    <location>
        <begin position="24"/>
        <end position="43"/>
    </location>
    <ligand>
        <name>NAD(+)</name>
        <dbReference type="ChEBI" id="CHEBI:57540"/>
    </ligand>
</feature>
<comment type="similarity">
    <text evidence="3">Belongs to the sirtuin family. Class III subfamily.</text>
</comment>
<dbReference type="PANTHER" id="PTHR11085">
    <property type="entry name" value="NAD-DEPENDENT PROTEIN DEACYLASE SIRTUIN-5, MITOCHONDRIAL-RELATED"/>
    <property type="match status" value="1"/>
</dbReference>
<feature type="binding site" evidence="3 4">
    <location>
        <position position="148"/>
    </location>
    <ligand>
        <name>Zn(2+)</name>
        <dbReference type="ChEBI" id="CHEBI:29105"/>
    </ligand>
</feature>
<feature type="binding site" evidence="3">
    <location>
        <begin position="187"/>
        <end position="189"/>
    </location>
    <ligand>
        <name>NAD(+)</name>
        <dbReference type="ChEBI" id="CHEBI:57540"/>
    </ligand>
</feature>
<feature type="binding site" evidence="3">
    <location>
        <position position="231"/>
    </location>
    <ligand>
        <name>NAD(+)</name>
        <dbReference type="ChEBI" id="CHEBI:57540"/>
    </ligand>
</feature>
<dbReference type="InterPro" id="IPR029035">
    <property type="entry name" value="DHS-like_NAD/FAD-binding_dom"/>
</dbReference>
<sequence>MSMEFSPHLIEAIKKARSCLVLTGAGVSAESGLQTFRGMQGLWDDFDPMKLATPEAFACEPKKVWEWYQWRREKLPLVQPNPAHKAIAEMERYFDDFLLVTQNIDGLHQRAGSTKMVELHGNLNRNKCSRCGLMIETLPASDEIPPRCQCGGRIRPDVVWFGEMLPEAVLRQAWRAAENADLFLSMGTSSVVQPAASLGLVAKNNGAVLIEVNLEKTELSGIFDQVFLGKGGQVMPSILEEIIKAKAGGN</sequence>
<dbReference type="HAMAP" id="MF_01121">
    <property type="entry name" value="Sirtuin_ClassIII"/>
    <property type="match status" value="1"/>
</dbReference>
<dbReference type="Gene3D" id="3.40.50.1220">
    <property type="entry name" value="TPP-binding domain"/>
    <property type="match status" value="1"/>
</dbReference>
<protein>
    <recommendedName>
        <fullName evidence="3">NAD-dependent protein deacylase</fullName>
        <ecNumber evidence="3">2.3.1.286</ecNumber>
    </recommendedName>
    <alternativeName>
        <fullName evidence="3">Regulatory protein SIR2 homolog</fullName>
    </alternativeName>
</protein>
<feature type="active site" description="Proton acceptor" evidence="3 4">
    <location>
        <position position="120"/>
    </location>
</feature>
<evidence type="ECO:0000256" key="3">
    <source>
        <dbReference type="HAMAP-Rule" id="MF_01121"/>
    </source>
</evidence>
<keyword evidence="3 4" id="KW-0862">Zinc</keyword>
<dbReference type="AlphaFoldDB" id="A0A1F5R7U7"/>
<dbReference type="SUPFAM" id="SSF52467">
    <property type="entry name" value="DHS-like NAD/FAD-binding domain"/>
    <property type="match status" value="1"/>
</dbReference>
<comment type="catalytic activity">
    <reaction evidence="3">
        <text>N(6)-succinyl-L-lysyl-[protein] + NAD(+) + H2O = 2''-O-succinyl-ADP-D-ribose + nicotinamide + L-lysyl-[protein]</text>
        <dbReference type="Rhea" id="RHEA:47668"/>
        <dbReference type="Rhea" id="RHEA-COMP:9752"/>
        <dbReference type="Rhea" id="RHEA-COMP:11877"/>
        <dbReference type="ChEBI" id="CHEBI:15377"/>
        <dbReference type="ChEBI" id="CHEBI:17154"/>
        <dbReference type="ChEBI" id="CHEBI:29969"/>
        <dbReference type="ChEBI" id="CHEBI:57540"/>
        <dbReference type="ChEBI" id="CHEBI:87830"/>
        <dbReference type="ChEBI" id="CHEBI:87832"/>
    </reaction>
</comment>
<feature type="binding site" evidence="3">
    <location>
        <begin position="213"/>
        <end position="215"/>
    </location>
    <ligand>
        <name>NAD(+)</name>
        <dbReference type="ChEBI" id="CHEBI:57540"/>
    </ligand>
</feature>
<keyword evidence="2 3" id="KW-0520">NAD</keyword>
<organism evidence="6 7">
    <name type="scientific">Candidatus Edwardsbacteria bacterium GWF2_54_11</name>
    <dbReference type="NCBI Taxonomy" id="1817851"/>
    <lineage>
        <taxon>Bacteria</taxon>
        <taxon>Candidatus Edwardsiibacteriota</taxon>
    </lineage>
</organism>
<dbReference type="EC" id="2.3.1.286" evidence="3"/>
<comment type="function">
    <text evidence="3">NAD-dependent lysine deacetylase and desuccinylase that specifically removes acetyl and succinyl groups on target proteins. Modulates the activities of several proteins which are inactive in their acylated form.</text>
</comment>
<dbReference type="GO" id="GO:0008270">
    <property type="term" value="F:zinc ion binding"/>
    <property type="evidence" value="ECO:0007669"/>
    <property type="project" value="UniProtKB-UniRule"/>
</dbReference>
<evidence type="ECO:0000256" key="1">
    <source>
        <dbReference type="ARBA" id="ARBA00022679"/>
    </source>
</evidence>
<dbReference type="Pfam" id="PF02146">
    <property type="entry name" value="SIR2"/>
    <property type="match status" value="1"/>
</dbReference>
<dbReference type="InterPro" id="IPR027546">
    <property type="entry name" value="Sirtuin_class_III"/>
</dbReference>
<keyword evidence="3" id="KW-0963">Cytoplasm</keyword>
<feature type="binding site" evidence="3 4">
    <location>
        <position position="131"/>
    </location>
    <ligand>
        <name>Zn(2+)</name>
        <dbReference type="ChEBI" id="CHEBI:29105"/>
    </ligand>
</feature>
<feature type="binding site" evidence="3 4">
    <location>
        <position position="128"/>
    </location>
    <ligand>
        <name>Zn(2+)</name>
        <dbReference type="ChEBI" id="CHEBI:29105"/>
    </ligand>
</feature>
<dbReference type="CDD" id="cd01412">
    <property type="entry name" value="SIRT5_Af1_CobB"/>
    <property type="match status" value="1"/>
</dbReference>
<feature type="binding site" evidence="3">
    <location>
        <position position="68"/>
    </location>
    <ligand>
        <name>substrate</name>
    </ligand>
</feature>
<dbReference type="EMBL" id="MFFM01000038">
    <property type="protein sequence ID" value="OGF10522.1"/>
    <property type="molecule type" value="Genomic_DNA"/>
</dbReference>
<feature type="domain" description="Deacetylase sirtuin-type" evidence="5">
    <location>
        <begin position="1"/>
        <end position="246"/>
    </location>
</feature>